<dbReference type="EMBL" id="CP002098">
    <property type="protein sequence ID" value="ADM27963.1"/>
    <property type="molecule type" value="Genomic_DNA"/>
</dbReference>
<name>E0SP17_IGNAA</name>
<dbReference type="AlphaFoldDB" id="E0SP17"/>
<organism evidence="2 3">
    <name type="scientific">Ignisphaera aggregans (strain DSM 17230 / JCM 13409 / AQ1.S1)</name>
    <dbReference type="NCBI Taxonomy" id="583356"/>
    <lineage>
        <taxon>Archaea</taxon>
        <taxon>Thermoproteota</taxon>
        <taxon>Thermoprotei</taxon>
        <taxon>Desulfurococcales</taxon>
        <taxon>Desulfurococcaceae</taxon>
        <taxon>Ignisphaera</taxon>
    </lineage>
</organism>
<proteinExistence type="predicted"/>
<dbReference type="Gene3D" id="3.90.230.10">
    <property type="entry name" value="Creatinase/methionine aminopeptidase superfamily"/>
    <property type="match status" value="1"/>
</dbReference>
<dbReference type="Proteomes" id="UP000001304">
    <property type="component" value="Chromosome"/>
</dbReference>
<protein>
    <submittedName>
        <fullName evidence="2">Peptidase M24</fullName>
    </submittedName>
</protein>
<sequence>MVASVGRGSNDDVSRYFAITTNQFFRAPSLSNFPYLYYTNFAPCRYGPIAIAVSRNGMKICSTCTHYCYGGYVNELDMNLLAEAVSESPWNVVLVENFTLEELIGRIVNVLREYRETEKPIVGINKAWGRNRLSFLYADLIKRLCSQGVGVVDATEVLVDVFDKSFEEELPIIRWISDTASKALQAVEEVLRPGIRECEVAAIVDKVLDENGIVDRWFTTMVVSGPRTATPHAKTSARRISPGDPVVVDLGPMWMGYDGCIAYTFIVGQNEYWQRVLEDVVEAIRTGLEYVKPGIPVRILDEAPRKFLQSRGYLDYPHLTGHPIGGFYKPVIAGFIEYKLEPGMVFAYEPAVYLPGKGGVRVEPHILITSHGHQILTEYHRRLFN</sequence>
<dbReference type="InterPro" id="IPR000994">
    <property type="entry name" value="Pept_M24"/>
</dbReference>
<evidence type="ECO:0000313" key="3">
    <source>
        <dbReference type="Proteomes" id="UP000001304"/>
    </source>
</evidence>
<dbReference type="Pfam" id="PF00557">
    <property type="entry name" value="Peptidase_M24"/>
    <property type="match status" value="1"/>
</dbReference>
<dbReference type="SUPFAM" id="SSF55920">
    <property type="entry name" value="Creatinase/aminopeptidase"/>
    <property type="match status" value="1"/>
</dbReference>
<dbReference type="BioCyc" id="IAGG583356:GHAH-1133-MONOMER"/>
<accession>E0SP17</accession>
<dbReference type="KEGG" id="iag:Igag_1155"/>
<keyword evidence="3" id="KW-1185">Reference proteome</keyword>
<dbReference type="PANTHER" id="PTHR46112">
    <property type="entry name" value="AMINOPEPTIDASE"/>
    <property type="match status" value="1"/>
</dbReference>
<dbReference type="HOGENOM" id="CLU_716904_0_0_2"/>
<dbReference type="STRING" id="583356.Igag_1155"/>
<feature type="domain" description="Peptidase M24" evidence="1">
    <location>
        <begin position="177"/>
        <end position="369"/>
    </location>
</feature>
<gene>
    <name evidence="2" type="ordered locus">Igag_1155</name>
</gene>
<reference evidence="2 3" key="1">
    <citation type="journal article" date="2010" name="Stand. Genomic Sci.">
        <title>Complete genome sequence of Ignisphaera aggregans type strain (AQ1.S1).</title>
        <authorList>
            <person name="Goker M."/>
            <person name="Held B."/>
            <person name="Lapidus A."/>
            <person name="Nolan M."/>
            <person name="Spring S."/>
            <person name="Yasawong M."/>
            <person name="Lucas S."/>
            <person name="Glavina Del Rio T."/>
            <person name="Tice H."/>
            <person name="Cheng J.F."/>
            <person name="Goodwin L."/>
            <person name="Tapia R."/>
            <person name="Pitluck S."/>
            <person name="Liolios K."/>
            <person name="Ivanova N."/>
            <person name="Mavromatis K."/>
            <person name="Mikhailova N."/>
            <person name="Pati A."/>
            <person name="Chen A."/>
            <person name="Palaniappan K."/>
            <person name="Brambilla E."/>
            <person name="Land M."/>
            <person name="Hauser L."/>
            <person name="Chang Y.J."/>
            <person name="Jeffries C.D."/>
            <person name="Brettin T."/>
            <person name="Detter J.C."/>
            <person name="Han C."/>
            <person name="Rohde M."/>
            <person name="Sikorski J."/>
            <person name="Woyke T."/>
            <person name="Bristow J."/>
            <person name="Eisen J.A."/>
            <person name="Markowitz V."/>
            <person name="Hugenholtz P."/>
            <person name="Kyrpides N.C."/>
            <person name="Klenk H.P."/>
        </authorList>
    </citation>
    <scope>NUCLEOTIDE SEQUENCE [LARGE SCALE GENOMIC DNA]</scope>
    <source>
        <strain evidence="3">DSM 17230 / JCM 13409 / AQ1.S1</strain>
    </source>
</reference>
<evidence type="ECO:0000259" key="1">
    <source>
        <dbReference type="Pfam" id="PF00557"/>
    </source>
</evidence>
<dbReference type="InterPro" id="IPR036005">
    <property type="entry name" value="Creatinase/aminopeptidase-like"/>
</dbReference>
<dbReference type="PANTHER" id="PTHR46112:SF2">
    <property type="entry name" value="XAA-PRO AMINOPEPTIDASE P-RELATED"/>
    <property type="match status" value="1"/>
</dbReference>
<dbReference type="InterPro" id="IPR050659">
    <property type="entry name" value="Peptidase_M24B"/>
</dbReference>
<evidence type="ECO:0000313" key="2">
    <source>
        <dbReference type="EMBL" id="ADM27963.1"/>
    </source>
</evidence>